<feature type="compositionally biased region" description="Basic and acidic residues" evidence="1">
    <location>
        <begin position="1"/>
        <end position="17"/>
    </location>
</feature>
<dbReference type="Proteomes" id="UP000004995">
    <property type="component" value="Unassembled WGS sequence"/>
</dbReference>
<dbReference type="EnsemblPlants" id="KQL04118">
    <property type="protein sequence ID" value="KQL04118"/>
    <property type="gene ID" value="SETIT_005523mg"/>
</dbReference>
<evidence type="ECO:0000313" key="3">
    <source>
        <dbReference type="Proteomes" id="UP000004995"/>
    </source>
</evidence>
<dbReference type="HOGENOM" id="CLU_3243112_0_0_1"/>
<sequence length="43" mass="5055">MNDCRDRRAPLHQEQRHRFSSSSFPASSYYPLTHLVTSMISLM</sequence>
<feature type="region of interest" description="Disordered" evidence="1">
    <location>
        <begin position="1"/>
        <end position="26"/>
    </location>
</feature>
<reference evidence="3" key="1">
    <citation type="journal article" date="2012" name="Nat. Biotechnol.">
        <title>Reference genome sequence of the model plant Setaria.</title>
        <authorList>
            <person name="Bennetzen J.L."/>
            <person name="Schmutz J."/>
            <person name="Wang H."/>
            <person name="Percifield R."/>
            <person name="Hawkins J."/>
            <person name="Pontaroli A.C."/>
            <person name="Estep M."/>
            <person name="Feng L."/>
            <person name="Vaughn J.N."/>
            <person name="Grimwood J."/>
            <person name="Jenkins J."/>
            <person name="Barry K."/>
            <person name="Lindquist E."/>
            <person name="Hellsten U."/>
            <person name="Deshpande S."/>
            <person name="Wang X."/>
            <person name="Wu X."/>
            <person name="Mitros T."/>
            <person name="Triplett J."/>
            <person name="Yang X."/>
            <person name="Ye C.Y."/>
            <person name="Mauro-Herrera M."/>
            <person name="Wang L."/>
            <person name="Li P."/>
            <person name="Sharma M."/>
            <person name="Sharma R."/>
            <person name="Ronald P.C."/>
            <person name="Panaud O."/>
            <person name="Kellogg E.A."/>
            <person name="Brutnell T.P."/>
            <person name="Doust A.N."/>
            <person name="Tuskan G.A."/>
            <person name="Rokhsar D."/>
            <person name="Devos K.M."/>
        </authorList>
    </citation>
    <scope>NUCLEOTIDE SEQUENCE [LARGE SCALE GENOMIC DNA]</scope>
    <source>
        <strain evidence="3">cv. Yugu1</strain>
    </source>
</reference>
<protein>
    <submittedName>
        <fullName evidence="2">Uncharacterized protein</fullName>
    </submittedName>
</protein>
<proteinExistence type="predicted"/>
<keyword evidence="3" id="KW-1185">Reference proteome</keyword>
<organism evidence="2 3">
    <name type="scientific">Setaria italica</name>
    <name type="common">Foxtail millet</name>
    <name type="synonym">Panicum italicum</name>
    <dbReference type="NCBI Taxonomy" id="4555"/>
    <lineage>
        <taxon>Eukaryota</taxon>
        <taxon>Viridiplantae</taxon>
        <taxon>Streptophyta</taxon>
        <taxon>Embryophyta</taxon>
        <taxon>Tracheophyta</taxon>
        <taxon>Spermatophyta</taxon>
        <taxon>Magnoliopsida</taxon>
        <taxon>Liliopsida</taxon>
        <taxon>Poales</taxon>
        <taxon>Poaceae</taxon>
        <taxon>PACMAD clade</taxon>
        <taxon>Panicoideae</taxon>
        <taxon>Panicodae</taxon>
        <taxon>Paniceae</taxon>
        <taxon>Cenchrinae</taxon>
        <taxon>Setaria</taxon>
    </lineage>
</organism>
<dbReference type="Gramene" id="KQL04118">
    <property type="protein sequence ID" value="KQL04118"/>
    <property type="gene ID" value="SETIT_005523mg"/>
</dbReference>
<name>K3XUB6_SETIT</name>
<evidence type="ECO:0000256" key="1">
    <source>
        <dbReference type="SAM" id="MobiDB-lite"/>
    </source>
</evidence>
<dbReference type="InParanoid" id="K3XUB6"/>
<reference evidence="2" key="2">
    <citation type="submission" date="2018-08" db="UniProtKB">
        <authorList>
            <consortium name="EnsemblPlants"/>
        </authorList>
    </citation>
    <scope>IDENTIFICATION</scope>
    <source>
        <strain evidence="2">Yugu1</strain>
    </source>
</reference>
<dbReference type="EMBL" id="AGNK02002824">
    <property type="status" value="NOT_ANNOTATED_CDS"/>
    <property type="molecule type" value="Genomic_DNA"/>
</dbReference>
<dbReference type="AlphaFoldDB" id="K3XUB6"/>
<accession>K3XUB6</accession>
<evidence type="ECO:0000313" key="2">
    <source>
        <dbReference type="EnsemblPlants" id="KQL04118"/>
    </source>
</evidence>